<gene>
    <name evidence="6" type="ORF">SAMN04487766_11838</name>
</gene>
<keyword evidence="3" id="KW-0472">Membrane</keyword>
<evidence type="ECO:0000256" key="1">
    <source>
        <dbReference type="ARBA" id="ARBA00022475"/>
    </source>
</evidence>
<protein>
    <submittedName>
        <fullName evidence="6">Raffinose/stachyose/melibiose transport system substrate-binding protein</fullName>
    </submittedName>
</protein>
<keyword evidence="5" id="KW-0449">Lipoprotein</keyword>
<evidence type="ECO:0000256" key="5">
    <source>
        <dbReference type="ARBA" id="ARBA00023288"/>
    </source>
</evidence>
<name>A0A1G9ZM13_9ACTO</name>
<keyword evidence="4" id="KW-0564">Palmitate</keyword>
<dbReference type="RefSeq" id="WP_092612669.1">
    <property type="nucleotide sequence ID" value="NZ_FNHU01000018.1"/>
</dbReference>
<reference evidence="6 7" key="1">
    <citation type="submission" date="2016-10" db="EMBL/GenBank/DDBJ databases">
        <authorList>
            <person name="de Groot N.N."/>
        </authorList>
    </citation>
    <scope>NUCLEOTIDE SEQUENCE [LARGE SCALE GENOMIC DNA]</scope>
    <source>
        <strain evidence="6 7">KPR-7B</strain>
    </source>
</reference>
<sequence>MISNIANTAVSRRQALAGLGIASIAATLAACGGSGNSGKTTITYLSWETEEVARPLIDAFEDANPDIAIDFSYSAPTAGYFQTLQTRIAGNQQPTVHRINPETKEKLIGEGLVADLTDEPFMGTIADANLRAYEDDGKIYGASFGAWAAGVVYNRALLAQAGADDVPQTWDEFLDLCRQLKGAGVTPYRESVQDIPSMFQAFLGASYDLAGDERGEKKIFTGESTFAAEWPEPMKQWYRLYEEGIVGAESVSLTGTQLKEDFIAGNLAMFITGPWDLADIAASGLNWGISPMPAAPGGEPFATGAPDPGFAISASAQGEELEAAKKFITFLASQEGLRLANEHIGTLVNTSDFTVEVAPEYQGLYDDYLKTSKIYLPMNYWDHASDALQLEGIALCQQLVQGQITVEQVAAGMDTKLASL</sequence>
<dbReference type="EMBL" id="FNHU01000018">
    <property type="protein sequence ID" value="SDN22051.1"/>
    <property type="molecule type" value="Genomic_DNA"/>
</dbReference>
<dbReference type="Pfam" id="PF01547">
    <property type="entry name" value="SBP_bac_1"/>
    <property type="match status" value="1"/>
</dbReference>
<keyword evidence="2" id="KW-0732">Signal</keyword>
<dbReference type="InterPro" id="IPR006059">
    <property type="entry name" value="SBP"/>
</dbReference>
<evidence type="ECO:0000313" key="6">
    <source>
        <dbReference type="EMBL" id="SDN22051.1"/>
    </source>
</evidence>
<organism evidence="6 7">
    <name type="scientific">Actinomyces ruminicola</name>
    <dbReference type="NCBI Taxonomy" id="332524"/>
    <lineage>
        <taxon>Bacteria</taxon>
        <taxon>Bacillati</taxon>
        <taxon>Actinomycetota</taxon>
        <taxon>Actinomycetes</taxon>
        <taxon>Actinomycetales</taxon>
        <taxon>Actinomycetaceae</taxon>
        <taxon>Actinomyces</taxon>
    </lineage>
</organism>
<dbReference type="PANTHER" id="PTHR43649:SF33">
    <property type="entry name" value="POLYGALACTURONAN_RHAMNOGALACTURONAN-BINDING PROTEIN YTCQ"/>
    <property type="match status" value="1"/>
</dbReference>
<dbReference type="OrthoDB" id="2060074at2"/>
<evidence type="ECO:0000313" key="7">
    <source>
        <dbReference type="Proteomes" id="UP000199671"/>
    </source>
</evidence>
<dbReference type="AlphaFoldDB" id="A0A1G9ZM13"/>
<dbReference type="Gene3D" id="3.40.190.10">
    <property type="entry name" value="Periplasmic binding protein-like II"/>
    <property type="match status" value="2"/>
</dbReference>
<accession>A0A1G9ZM13</accession>
<keyword evidence="1" id="KW-1003">Cell membrane</keyword>
<dbReference type="SUPFAM" id="SSF53850">
    <property type="entry name" value="Periplasmic binding protein-like II"/>
    <property type="match status" value="1"/>
</dbReference>
<dbReference type="Proteomes" id="UP000199671">
    <property type="component" value="Unassembled WGS sequence"/>
</dbReference>
<evidence type="ECO:0000256" key="4">
    <source>
        <dbReference type="ARBA" id="ARBA00023139"/>
    </source>
</evidence>
<evidence type="ECO:0000256" key="2">
    <source>
        <dbReference type="ARBA" id="ARBA00022729"/>
    </source>
</evidence>
<dbReference type="PANTHER" id="PTHR43649">
    <property type="entry name" value="ARABINOSE-BINDING PROTEIN-RELATED"/>
    <property type="match status" value="1"/>
</dbReference>
<proteinExistence type="predicted"/>
<evidence type="ECO:0000256" key="3">
    <source>
        <dbReference type="ARBA" id="ARBA00023136"/>
    </source>
</evidence>
<dbReference type="InterPro" id="IPR050490">
    <property type="entry name" value="Bact_solute-bd_prot1"/>
</dbReference>